<dbReference type="EMBL" id="CP144539">
    <property type="protein sequence ID" value="WWC65389.1"/>
    <property type="molecule type" value="Genomic_DNA"/>
</dbReference>
<gene>
    <name evidence="2" type="ORF">I303_07998</name>
    <name evidence="3" type="ORF">I303_108007</name>
</gene>
<keyword evidence="1" id="KW-0732">Signal</keyword>
<evidence type="ECO:0000313" key="4">
    <source>
        <dbReference type="Proteomes" id="UP000078595"/>
    </source>
</evidence>
<organism evidence="2">
    <name type="scientific">Kwoniella dejecticola CBS 10117</name>
    <dbReference type="NCBI Taxonomy" id="1296121"/>
    <lineage>
        <taxon>Eukaryota</taxon>
        <taxon>Fungi</taxon>
        <taxon>Dikarya</taxon>
        <taxon>Basidiomycota</taxon>
        <taxon>Agaricomycotina</taxon>
        <taxon>Tremellomycetes</taxon>
        <taxon>Tremellales</taxon>
        <taxon>Cryptococcaceae</taxon>
        <taxon>Kwoniella</taxon>
    </lineage>
</organism>
<keyword evidence="4" id="KW-1185">Reference proteome</keyword>
<sequence>MFTKIALVASALLPIALGAPAVLSHHLAKKSTDLNCVQFQYGGPFTSTGFNGFIHLYSNITQFDSDTQTTAFNETRLGTAEDGTIQPCGDCRTTELFGFEVCQTSDRDGFNGLGNSPRSFYGHLTYYNVGDFKCLTASSSPYIGSTLKLEDCQYDYEGAASSGQYFEMNVSDEGYYYAFLVDEQNIYGPTPDLNNNGSLVLYDPIGANATFTFFGFKAQEF</sequence>
<dbReference type="GeneID" id="28971697"/>
<protein>
    <submittedName>
        <fullName evidence="2">Uncharacterized protein</fullName>
    </submittedName>
</protein>
<reference evidence="3" key="3">
    <citation type="submission" date="2024-02" db="EMBL/GenBank/DDBJ databases">
        <title>Comparative genomics of Cryptococcus and Kwoniella reveals pathogenesis evolution and contrasting modes of karyotype evolution via chromosome fusion or intercentromeric recombination.</title>
        <authorList>
            <person name="Coelho M.A."/>
            <person name="David-Palma M."/>
            <person name="Shea T."/>
            <person name="Bowers K."/>
            <person name="McGinley-Smith S."/>
            <person name="Mohammad A.W."/>
            <person name="Gnirke A."/>
            <person name="Yurkov A.M."/>
            <person name="Nowrousian M."/>
            <person name="Sun S."/>
            <person name="Cuomo C.A."/>
            <person name="Heitman J."/>
        </authorList>
    </citation>
    <scope>NUCLEOTIDE SEQUENCE</scope>
    <source>
        <strain evidence="3">CBS 10117</strain>
    </source>
</reference>
<accession>A0A1A5ZWA4</accession>
<feature type="chain" id="PRO_5008341901" evidence="1">
    <location>
        <begin position="19"/>
        <end position="221"/>
    </location>
</feature>
<dbReference type="OrthoDB" id="2560477at2759"/>
<dbReference type="KEGG" id="kdj:28971697"/>
<dbReference type="RefSeq" id="XP_018259926.1">
    <property type="nucleotide sequence ID" value="XM_018411258.1"/>
</dbReference>
<proteinExistence type="predicted"/>
<dbReference type="AlphaFoldDB" id="A0A1A5ZWA4"/>
<evidence type="ECO:0000313" key="3">
    <source>
        <dbReference type="EMBL" id="WWC65389.1"/>
    </source>
</evidence>
<feature type="signal peptide" evidence="1">
    <location>
        <begin position="1"/>
        <end position="18"/>
    </location>
</feature>
<evidence type="ECO:0000256" key="1">
    <source>
        <dbReference type="SAM" id="SignalP"/>
    </source>
</evidence>
<name>A0A1A5ZWA4_9TREE</name>
<evidence type="ECO:0000313" key="2">
    <source>
        <dbReference type="EMBL" id="OBR82084.1"/>
    </source>
</evidence>
<reference evidence="2" key="1">
    <citation type="submission" date="2013-07" db="EMBL/GenBank/DDBJ databases">
        <title>The Genome Sequence of Cryptococcus dejecticola CBS10117.</title>
        <authorList>
            <consortium name="The Broad Institute Genome Sequencing Platform"/>
            <person name="Cuomo C."/>
            <person name="Litvintseva A."/>
            <person name="Chen Y."/>
            <person name="Heitman J."/>
            <person name="Sun S."/>
            <person name="Springer D."/>
            <person name="Dromer F."/>
            <person name="Young S.K."/>
            <person name="Zeng Q."/>
            <person name="Gargeya S."/>
            <person name="Fitzgerald M."/>
            <person name="Abouelleil A."/>
            <person name="Alvarado L."/>
            <person name="Berlin A.M."/>
            <person name="Chapman S.B."/>
            <person name="Dewar J."/>
            <person name="Goldberg J."/>
            <person name="Griggs A."/>
            <person name="Gujja S."/>
            <person name="Hansen M."/>
            <person name="Howarth C."/>
            <person name="Imamovic A."/>
            <person name="Larimer J."/>
            <person name="McCowan C."/>
            <person name="Murphy C."/>
            <person name="Pearson M."/>
            <person name="Priest M."/>
            <person name="Roberts A."/>
            <person name="Saif S."/>
            <person name="Shea T."/>
            <person name="Sykes S."/>
            <person name="Wortman J."/>
            <person name="Nusbaum C."/>
            <person name="Birren B."/>
        </authorList>
    </citation>
    <scope>NUCLEOTIDE SEQUENCE [LARGE SCALE GENOMIC DNA]</scope>
    <source>
        <strain evidence="2">CBS 10117</strain>
    </source>
</reference>
<dbReference type="Proteomes" id="UP000078595">
    <property type="component" value="Chromosome 10"/>
</dbReference>
<reference evidence="3" key="2">
    <citation type="submission" date="2013-07" db="EMBL/GenBank/DDBJ databases">
        <authorList>
            <consortium name="The Broad Institute Genome Sequencing Platform"/>
            <person name="Cuomo C."/>
            <person name="Litvintseva A."/>
            <person name="Chen Y."/>
            <person name="Heitman J."/>
            <person name="Sun S."/>
            <person name="Springer D."/>
            <person name="Dromer F."/>
            <person name="Young S.K."/>
            <person name="Zeng Q."/>
            <person name="Gargeya S."/>
            <person name="Fitzgerald M."/>
            <person name="Abouelleil A."/>
            <person name="Alvarado L."/>
            <person name="Berlin A.M."/>
            <person name="Chapman S.B."/>
            <person name="Dewar J."/>
            <person name="Goldberg J."/>
            <person name="Griggs A."/>
            <person name="Gujja S."/>
            <person name="Hansen M."/>
            <person name="Howarth C."/>
            <person name="Imamovic A."/>
            <person name="Larimer J."/>
            <person name="McCowan C."/>
            <person name="Murphy C."/>
            <person name="Pearson M."/>
            <person name="Priest M."/>
            <person name="Roberts A."/>
            <person name="Saif S."/>
            <person name="Shea T."/>
            <person name="Sykes S."/>
            <person name="Wortman J."/>
            <person name="Nusbaum C."/>
            <person name="Birren B."/>
        </authorList>
    </citation>
    <scope>NUCLEOTIDE SEQUENCE</scope>
    <source>
        <strain evidence="3">CBS 10117</strain>
    </source>
</reference>
<dbReference type="VEuPathDB" id="FungiDB:I303_07998"/>
<dbReference type="EMBL" id="KI894036">
    <property type="protein sequence ID" value="OBR82084.1"/>
    <property type="molecule type" value="Genomic_DNA"/>
</dbReference>